<evidence type="ECO:0000313" key="1">
    <source>
        <dbReference type="EMBL" id="MED6182872.1"/>
    </source>
</evidence>
<accession>A0ABU6WAL8</accession>
<sequence length="83" mass="8984">MGKKGEDAKRCCWGIGGAPNPPGHRYGKPGPVLSHISNFRRDLDGLVNGGTRTSCFSIGRGLSTTLKKSSCPQLNFTFLYEQL</sequence>
<gene>
    <name evidence="1" type="ORF">PIB30_032795</name>
</gene>
<dbReference type="EMBL" id="JASCZI010181388">
    <property type="protein sequence ID" value="MED6182872.1"/>
    <property type="molecule type" value="Genomic_DNA"/>
</dbReference>
<protein>
    <submittedName>
        <fullName evidence="1">Uncharacterized protein</fullName>
    </submittedName>
</protein>
<organism evidence="1 2">
    <name type="scientific">Stylosanthes scabra</name>
    <dbReference type="NCBI Taxonomy" id="79078"/>
    <lineage>
        <taxon>Eukaryota</taxon>
        <taxon>Viridiplantae</taxon>
        <taxon>Streptophyta</taxon>
        <taxon>Embryophyta</taxon>
        <taxon>Tracheophyta</taxon>
        <taxon>Spermatophyta</taxon>
        <taxon>Magnoliopsida</taxon>
        <taxon>eudicotyledons</taxon>
        <taxon>Gunneridae</taxon>
        <taxon>Pentapetalae</taxon>
        <taxon>rosids</taxon>
        <taxon>fabids</taxon>
        <taxon>Fabales</taxon>
        <taxon>Fabaceae</taxon>
        <taxon>Papilionoideae</taxon>
        <taxon>50 kb inversion clade</taxon>
        <taxon>dalbergioids sensu lato</taxon>
        <taxon>Dalbergieae</taxon>
        <taxon>Pterocarpus clade</taxon>
        <taxon>Stylosanthes</taxon>
    </lineage>
</organism>
<keyword evidence="2" id="KW-1185">Reference proteome</keyword>
<proteinExistence type="predicted"/>
<dbReference type="Proteomes" id="UP001341840">
    <property type="component" value="Unassembled WGS sequence"/>
</dbReference>
<name>A0ABU6WAL8_9FABA</name>
<comment type="caution">
    <text evidence="1">The sequence shown here is derived from an EMBL/GenBank/DDBJ whole genome shotgun (WGS) entry which is preliminary data.</text>
</comment>
<evidence type="ECO:0000313" key="2">
    <source>
        <dbReference type="Proteomes" id="UP001341840"/>
    </source>
</evidence>
<reference evidence="1 2" key="1">
    <citation type="journal article" date="2023" name="Plants (Basel)">
        <title>Bridging the Gap: Combining Genomics and Transcriptomics Approaches to Understand Stylosanthes scabra, an Orphan Legume from the Brazilian Caatinga.</title>
        <authorList>
            <person name="Ferreira-Neto J.R.C."/>
            <person name="da Silva M.D."/>
            <person name="Binneck E."/>
            <person name="de Melo N.F."/>
            <person name="da Silva R.H."/>
            <person name="de Melo A.L.T.M."/>
            <person name="Pandolfi V."/>
            <person name="Bustamante F.O."/>
            <person name="Brasileiro-Vidal A.C."/>
            <person name="Benko-Iseppon A.M."/>
        </authorList>
    </citation>
    <scope>NUCLEOTIDE SEQUENCE [LARGE SCALE GENOMIC DNA]</scope>
    <source>
        <tissue evidence="1">Leaves</tissue>
    </source>
</reference>